<dbReference type="Gene3D" id="2.60.40.10">
    <property type="entry name" value="Immunoglobulins"/>
    <property type="match status" value="6"/>
</dbReference>
<dbReference type="InterPro" id="IPR003599">
    <property type="entry name" value="Ig_sub"/>
</dbReference>
<dbReference type="SUPFAM" id="SSF49265">
    <property type="entry name" value="Fibronectin type III"/>
    <property type="match status" value="2"/>
</dbReference>
<feature type="domain" description="Fibronectin type-III" evidence="6">
    <location>
        <begin position="517"/>
        <end position="615"/>
    </location>
</feature>
<dbReference type="InterPro" id="IPR007110">
    <property type="entry name" value="Ig-like_dom"/>
</dbReference>
<dbReference type="PANTHER" id="PTHR10075">
    <property type="entry name" value="BASIGIN RELATED"/>
    <property type="match status" value="1"/>
</dbReference>
<evidence type="ECO:0000313" key="8">
    <source>
        <dbReference type="Proteomes" id="UP000183832"/>
    </source>
</evidence>
<dbReference type="Pfam" id="PF00041">
    <property type="entry name" value="fn3"/>
    <property type="match status" value="1"/>
</dbReference>
<keyword evidence="4" id="KW-1133">Transmembrane helix</keyword>
<dbReference type="OrthoDB" id="428111at2759"/>
<dbReference type="STRING" id="568069.A0A1J1HZ10"/>
<dbReference type="InterPro" id="IPR013783">
    <property type="entry name" value="Ig-like_fold"/>
</dbReference>
<keyword evidence="3" id="KW-0393">Immunoglobulin domain</keyword>
<feature type="domain" description="Ig-like" evidence="5">
    <location>
        <begin position="197"/>
        <end position="292"/>
    </location>
</feature>
<evidence type="ECO:0000256" key="1">
    <source>
        <dbReference type="ARBA" id="ARBA00022737"/>
    </source>
</evidence>
<dbReference type="SMART" id="SM00060">
    <property type="entry name" value="FN3"/>
    <property type="match status" value="3"/>
</dbReference>
<dbReference type="CDD" id="cd00063">
    <property type="entry name" value="FN3"/>
    <property type="match status" value="2"/>
</dbReference>
<dbReference type="FunFam" id="2.60.40.10:FF:001603">
    <property type="entry name" value="Roundabout 2"/>
    <property type="match status" value="1"/>
</dbReference>
<dbReference type="SMART" id="SM00409">
    <property type="entry name" value="IG"/>
    <property type="match status" value="3"/>
</dbReference>
<dbReference type="EMBL" id="CVRI01000037">
    <property type="protein sequence ID" value="CRK93195.1"/>
    <property type="molecule type" value="Genomic_DNA"/>
</dbReference>
<organism evidence="7 8">
    <name type="scientific">Clunio marinus</name>
    <dbReference type="NCBI Taxonomy" id="568069"/>
    <lineage>
        <taxon>Eukaryota</taxon>
        <taxon>Metazoa</taxon>
        <taxon>Ecdysozoa</taxon>
        <taxon>Arthropoda</taxon>
        <taxon>Hexapoda</taxon>
        <taxon>Insecta</taxon>
        <taxon>Pterygota</taxon>
        <taxon>Neoptera</taxon>
        <taxon>Endopterygota</taxon>
        <taxon>Diptera</taxon>
        <taxon>Nematocera</taxon>
        <taxon>Chironomoidea</taxon>
        <taxon>Chironomidae</taxon>
        <taxon>Clunio</taxon>
    </lineage>
</organism>
<dbReference type="FunFam" id="2.60.40.10:FF:000948">
    <property type="entry name" value="Roundabout 1"/>
    <property type="match status" value="1"/>
</dbReference>
<feature type="domain" description="Ig-like" evidence="5">
    <location>
        <begin position="106"/>
        <end position="192"/>
    </location>
</feature>
<sequence length="705" mass="77510">MNFIFYDYVLRDEFRLEPQNTRVAQGETVVLECGPPKGSPEPTISWKKNGQKLETDASKRIRIVDGANLAIQDVRQSDEGSYQCVAKNVVGIRDSFAAFLKVYVKPFLIRGPNNQSVVEGSSVTFQCRVGGDPMPDVLWRRSAAGGNMPLDRVHILEDRSLRLDDVIIEDEGEYSCEADNAVGTITATGILNVYSTPTLVIRPSPKVVEAPMDVAFECKAVGQPQPLLFWSIEGNRSLIFPPNQFDRFETTITPESSSILTIPATAKNDNGVVIVCSAVNAVGSVSVRARLTISSQEDRPPPIILLGPVNQTLPVKSVANLVCKAIGTPTPIISWYLDGNPLQGASEIIGYTIEVFPNDNTKGWLTIGQRIESLSFTHDMVSKDLTYIYIVRAENTFGLGPPSPMSEAVTIGKDYNIVDDINLSEAQATLSTGKVVNLLEANATDSTSVRLVWEANSNGVYKMLTALHGGGASACTITQLEKNTLYDFFLIPFYKSIEGKPSNLKQTTTLEDVPSSAPINMEAVLLNTSAVYLKWQPPLSENLNGVLKDYHVIVRGYDMYNMSRVLTNMTVDGDSPKLMLANLTAGVTYSVSVSASTKVGYGPYSSPSILRLDPSTNKLDQGYVRYPINRDYSDDIITQTWFIVLLGSIIAIIVFLFGATVLFRKIQYIKHNSLTSVHEGNKNVELYDIKKVQSLLDSQWDQQDL</sequence>
<dbReference type="PROSITE" id="PS50853">
    <property type="entry name" value="FN3"/>
    <property type="match status" value="2"/>
</dbReference>
<evidence type="ECO:0000256" key="2">
    <source>
        <dbReference type="ARBA" id="ARBA00023157"/>
    </source>
</evidence>
<keyword evidence="1" id="KW-0677">Repeat</keyword>
<dbReference type="PANTHER" id="PTHR10075:SF100">
    <property type="entry name" value="FASCICLIN-2"/>
    <property type="match status" value="1"/>
</dbReference>
<dbReference type="Pfam" id="PF07679">
    <property type="entry name" value="I-set"/>
    <property type="match status" value="3"/>
</dbReference>
<evidence type="ECO:0000259" key="5">
    <source>
        <dbReference type="PROSITE" id="PS50835"/>
    </source>
</evidence>
<evidence type="ECO:0000259" key="6">
    <source>
        <dbReference type="PROSITE" id="PS50853"/>
    </source>
</evidence>
<dbReference type="PROSITE" id="PS50835">
    <property type="entry name" value="IG_LIKE"/>
    <property type="match status" value="4"/>
</dbReference>
<keyword evidence="2" id="KW-1015">Disulfide bond</keyword>
<dbReference type="InterPro" id="IPR003961">
    <property type="entry name" value="FN3_dom"/>
</dbReference>
<dbReference type="InterPro" id="IPR003598">
    <property type="entry name" value="Ig_sub2"/>
</dbReference>
<feature type="transmembrane region" description="Helical" evidence="4">
    <location>
        <begin position="641"/>
        <end position="663"/>
    </location>
</feature>
<dbReference type="GO" id="GO:0048812">
    <property type="term" value="P:neuron projection morphogenesis"/>
    <property type="evidence" value="ECO:0007669"/>
    <property type="project" value="UniProtKB-ARBA"/>
</dbReference>
<dbReference type="InterPro" id="IPR036179">
    <property type="entry name" value="Ig-like_dom_sf"/>
</dbReference>
<dbReference type="SMART" id="SM00408">
    <property type="entry name" value="IGc2"/>
    <property type="match status" value="2"/>
</dbReference>
<name>A0A1J1HZ10_9DIPT</name>
<feature type="domain" description="Fibronectin type-III" evidence="6">
    <location>
        <begin position="317"/>
        <end position="414"/>
    </location>
</feature>
<dbReference type="Proteomes" id="UP000183832">
    <property type="component" value="Unassembled WGS sequence"/>
</dbReference>
<dbReference type="InterPro" id="IPR036116">
    <property type="entry name" value="FN3_sf"/>
</dbReference>
<reference evidence="7 8" key="1">
    <citation type="submission" date="2015-04" db="EMBL/GenBank/DDBJ databases">
        <authorList>
            <person name="Syromyatnikov M.Y."/>
            <person name="Popov V.N."/>
        </authorList>
    </citation>
    <scope>NUCLEOTIDE SEQUENCE [LARGE SCALE GENOMIC DNA]</scope>
</reference>
<evidence type="ECO:0000256" key="4">
    <source>
        <dbReference type="SAM" id="Phobius"/>
    </source>
</evidence>
<dbReference type="InterPro" id="IPR013098">
    <property type="entry name" value="Ig_I-set"/>
</dbReference>
<feature type="domain" description="Ig-like" evidence="5">
    <location>
        <begin position="12"/>
        <end position="88"/>
    </location>
</feature>
<dbReference type="FunFam" id="2.60.40.10:FF:000032">
    <property type="entry name" value="palladin isoform X1"/>
    <property type="match status" value="1"/>
</dbReference>
<keyword evidence="8" id="KW-1185">Reference proteome</keyword>
<dbReference type="SUPFAM" id="SSF48726">
    <property type="entry name" value="Immunoglobulin"/>
    <property type="match status" value="3"/>
</dbReference>
<dbReference type="AlphaFoldDB" id="A0A1J1HZ10"/>
<proteinExistence type="predicted"/>
<feature type="domain" description="Ig-like" evidence="5">
    <location>
        <begin position="301"/>
        <end position="339"/>
    </location>
</feature>
<evidence type="ECO:0000256" key="3">
    <source>
        <dbReference type="ARBA" id="ARBA00023319"/>
    </source>
</evidence>
<evidence type="ECO:0000313" key="7">
    <source>
        <dbReference type="EMBL" id="CRK93195.1"/>
    </source>
</evidence>
<keyword evidence="4" id="KW-0472">Membrane</keyword>
<accession>A0A1J1HZ10</accession>
<gene>
    <name evidence="7" type="ORF">CLUMA_CG006739</name>
</gene>
<keyword evidence="4" id="KW-0812">Transmembrane</keyword>
<protein>
    <submittedName>
        <fullName evidence="7">CLUMA_CG006739, isoform A</fullName>
    </submittedName>
</protein>